<dbReference type="Pfam" id="PF13843">
    <property type="entry name" value="DDE_Tnp_1_7"/>
    <property type="match status" value="2"/>
</dbReference>
<evidence type="ECO:0000313" key="2">
    <source>
        <dbReference type="EMBL" id="KAL2096839.1"/>
    </source>
</evidence>
<accession>A0ABD1KCC1</accession>
<name>A0ABD1KCC1_9TELE</name>
<reference evidence="2 3" key="1">
    <citation type="submission" date="2024-09" db="EMBL/GenBank/DDBJ databases">
        <title>A chromosome-level genome assembly of Gray's grenadier anchovy, Coilia grayii.</title>
        <authorList>
            <person name="Fu Z."/>
        </authorList>
    </citation>
    <scope>NUCLEOTIDE SEQUENCE [LARGE SCALE GENOMIC DNA]</scope>
    <source>
        <strain evidence="2">G4</strain>
        <tissue evidence="2">Muscle</tissue>
    </source>
</reference>
<evidence type="ECO:0000313" key="3">
    <source>
        <dbReference type="Proteomes" id="UP001591681"/>
    </source>
</evidence>
<comment type="caution">
    <text evidence="2">The sequence shown here is derived from an EMBL/GenBank/DDBJ whole genome shotgun (WGS) entry which is preliminary data.</text>
</comment>
<dbReference type="PANTHER" id="PTHR46599:SF3">
    <property type="entry name" value="PIGGYBAC TRANSPOSABLE ELEMENT-DERIVED PROTEIN 4"/>
    <property type="match status" value="1"/>
</dbReference>
<dbReference type="Proteomes" id="UP001591681">
    <property type="component" value="Unassembled WGS sequence"/>
</dbReference>
<dbReference type="InterPro" id="IPR029526">
    <property type="entry name" value="PGBD"/>
</dbReference>
<keyword evidence="3" id="KW-1185">Reference proteome</keyword>
<proteinExistence type="predicted"/>
<dbReference type="EMBL" id="JBHFQA010000006">
    <property type="protein sequence ID" value="KAL2096839.1"/>
    <property type="molecule type" value="Genomic_DNA"/>
</dbReference>
<dbReference type="PANTHER" id="PTHR46599">
    <property type="entry name" value="PIGGYBAC TRANSPOSABLE ELEMENT-DERIVED PROTEIN 4"/>
    <property type="match status" value="1"/>
</dbReference>
<dbReference type="AlphaFoldDB" id="A0ABD1KCC1"/>
<protein>
    <recommendedName>
        <fullName evidence="1">PiggyBac transposable element-derived protein domain-containing protein</fullName>
    </recommendedName>
</protein>
<feature type="domain" description="PiggyBac transposable element-derived protein" evidence="1">
    <location>
        <begin position="3"/>
        <end position="112"/>
    </location>
</feature>
<evidence type="ECO:0000259" key="1">
    <source>
        <dbReference type="Pfam" id="PF13843"/>
    </source>
</evidence>
<sequence length="265" mass="30023">MRELAVDKRMVATKAKTGFTQYIRNKPTKWGIKFFVLADSSNGYIVYFSVYVGKTFDSSEKGLSYDALMELVQPAVLGTGYHVYVDNFYTSPTLFTDLSNLKIRACDTVRRKVKSRDGRYSTVEIPCPVPVVQYNKYMGGVDRSDELIQYYSAHRRVSRSYRTLFLPFFDIASTNAYILHLELAQASQQKAQSHKAFLSQLAGELCEVEPSGVPVHRQTTHLPVGCAEEVGNRSNRATAGRRRCQHCSAKGIRNYTQWTGLWRAS</sequence>
<gene>
    <name evidence="2" type="ORF">ACEWY4_006046</name>
</gene>
<feature type="domain" description="PiggyBac transposable element-derived protein" evidence="1">
    <location>
        <begin position="124"/>
        <end position="177"/>
    </location>
</feature>
<organism evidence="2 3">
    <name type="scientific">Coilia grayii</name>
    <name type="common">Gray's grenadier anchovy</name>
    <dbReference type="NCBI Taxonomy" id="363190"/>
    <lineage>
        <taxon>Eukaryota</taxon>
        <taxon>Metazoa</taxon>
        <taxon>Chordata</taxon>
        <taxon>Craniata</taxon>
        <taxon>Vertebrata</taxon>
        <taxon>Euteleostomi</taxon>
        <taxon>Actinopterygii</taxon>
        <taxon>Neopterygii</taxon>
        <taxon>Teleostei</taxon>
        <taxon>Clupei</taxon>
        <taxon>Clupeiformes</taxon>
        <taxon>Clupeoidei</taxon>
        <taxon>Engraulidae</taxon>
        <taxon>Coilinae</taxon>
        <taxon>Coilia</taxon>
    </lineage>
</organism>